<organism evidence="10 11">
    <name type="scientific">Amborella trichopoda</name>
    <dbReference type="NCBI Taxonomy" id="13333"/>
    <lineage>
        <taxon>Eukaryota</taxon>
        <taxon>Viridiplantae</taxon>
        <taxon>Streptophyta</taxon>
        <taxon>Embryophyta</taxon>
        <taxon>Tracheophyta</taxon>
        <taxon>Spermatophyta</taxon>
        <taxon>Magnoliopsida</taxon>
        <taxon>Amborellales</taxon>
        <taxon>Amborellaceae</taxon>
        <taxon>Amborella</taxon>
    </lineage>
</organism>
<evidence type="ECO:0000256" key="4">
    <source>
        <dbReference type="ARBA" id="ARBA00007573"/>
    </source>
</evidence>
<dbReference type="GO" id="GO:0005634">
    <property type="term" value="C:nucleus"/>
    <property type="evidence" value="ECO:0007669"/>
    <property type="project" value="UniProtKB-SubCell"/>
</dbReference>
<dbReference type="Gene3D" id="3.40.50.300">
    <property type="entry name" value="P-loop containing nucleotide triphosphate hydrolases"/>
    <property type="match status" value="1"/>
</dbReference>
<evidence type="ECO:0000256" key="6">
    <source>
        <dbReference type="ARBA" id="ARBA00022490"/>
    </source>
</evidence>
<dbReference type="InterPro" id="IPR008728">
    <property type="entry name" value="Elongator_complex_protein_4"/>
</dbReference>
<comment type="subcellular location">
    <subcellularLocation>
        <location evidence="2">Cytoplasm</location>
    </subcellularLocation>
    <subcellularLocation>
        <location evidence="1">Nucleus</location>
    </subcellularLocation>
</comment>
<dbReference type="GO" id="GO:0002098">
    <property type="term" value="P:tRNA wobble uridine modification"/>
    <property type="evidence" value="ECO:0000318"/>
    <property type="project" value="GO_Central"/>
</dbReference>
<dbReference type="STRING" id="13333.W1P5M8"/>
<evidence type="ECO:0000256" key="3">
    <source>
        <dbReference type="ARBA" id="ARBA00005043"/>
    </source>
</evidence>
<evidence type="ECO:0000313" key="11">
    <source>
        <dbReference type="Proteomes" id="UP000017836"/>
    </source>
</evidence>
<dbReference type="EMBL" id="KI394463">
    <property type="protein sequence ID" value="ERN02916.1"/>
    <property type="molecule type" value="Genomic_DNA"/>
</dbReference>
<feature type="region of interest" description="Disordered" evidence="9">
    <location>
        <begin position="152"/>
        <end position="174"/>
    </location>
</feature>
<dbReference type="Pfam" id="PF05625">
    <property type="entry name" value="PAXNEB"/>
    <property type="match status" value="1"/>
</dbReference>
<dbReference type="eggNOG" id="KOG3949">
    <property type="taxonomic scope" value="Eukaryota"/>
</dbReference>
<dbReference type="PANTHER" id="PTHR12896:SF1">
    <property type="entry name" value="ELONGATOR COMPLEX PROTEIN 4"/>
    <property type="match status" value="1"/>
</dbReference>
<dbReference type="InterPro" id="IPR027417">
    <property type="entry name" value="P-loop_NTPase"/>
</dbReference>
<dbReference type="Gramene" id="ERN02916">
    <property type="protein sequence ID" value="ERN02916"/>
    <property type="gene ID" value="AMTR_s00135p00076110"/>
</dbReference>
<name>W1P5M8_AMBTC</name>
<evidence type="ECO:0000256" key="5">
    <source>
        <dbReference type="ARBA" id="ARBA00020265"/>
    </source>
</evidence>
<reference evidence="11" key="1">
    <citation type="journal article" date="2013" name="Science">
        <title>The Amborella genome and the evolution of flowering plants.</title>
        <authorList>
            <consortium name="Amborella Genome Project"/>
        </authorList>
    </citation>
    <scope>NUCLEOTIDE SEQUENCE [LARGE SCALE GENOMIC DNA]</scope>
</reference>
<dbReference type="GO" id="GO:0005737">
    <property type="term" value="C:cytoplasm"/>
    <property type="evidence" value="ECO:0000318"/>
    <property type="project" value="GO_Central"/>
</dbReference>
<dbReference type="HOGENOM" id="CLU_131738_0_0_1"/>
<evidence type="ECO:0000256" key="9">
    <source>
        <dbReference type="SAM" id="MobiDB-lite"/>
    </source>
</evidence>
<keyword evidence="7" id="KW-0819">tRNA processing</keyword>
<evidence type="ECO:0000313" key="10">
    <source>
        <dbReference type="EMBL" id="ERN02916.1"/>
    </source>
</evidence>
<dbReference type="PANTHER" id="PTHR12896">
    <property type="entry name" value="PAX6 NEIGHBOR PROTEIN PAXNEB"/>
    <property type="match status" value="1"/>
</dbReference>
<keyword evidence="8" id="KW-0539">Nucleus</keyword>
<accession>W1P5M8</accession>
<dbReference type="UniPathway" id="UPA00988"/>
<dbReference type="OMA" id="CAGRIAM"/>
<comment type="pathway">
    <text evidence="3">tRNA modification; 5-methoxycarbonylmethyl-2-thiouridine-tRNA biosynthesis.</text>
</comment>
<evidence type="ECO:0000256" key="2">
    <source>
        <dbReference type="ARBA" id="ARBA00004496"/>
    </source>
</evidence>
<dbReference type="GO" id="GO:0033588">
    <property type="term" value="C:elongator holoenzyme complex"/>
    <property type="evidence" value="ECO:0000318"/>
    <property type="project" value="GO_Central"/>
</dbReference>
<comment type="similarity">
    <text evidence="4">Belongs to the ELP4 family.</text>
</comment>
<evidence type="ECO:0000256" key="7">
    <source>
        <dbReference type="ARBA" id="ARBA00022694"/>
    </source>
</evidence>
<proteinExistence type="inferred from homology"/>
<gene>
    <name evidence="10" type="ORF">AMTR_s00135p00076110</name>
</gene>
<evidence type="ECO:0000256" key="8">
    <source>
        <dbReference type="ARBA" id="ARBA00023242"/>
    </source>
</evidence>
<keyword evidence="6" id="KW-0963">Cytoplasm</keyword>
<keyword evidence="11" id="KW-1185">Reference proteome</keyword>
<sequence length="174" mass="19031">MADRLVALDTAWVPAQSPFGEGENCPLQKAKKCNLPHDWDMLCCIKSLRSMLRSSNAVAMITFTPSVVSSSSFSMRWQLLADTLLSLRAIPDDDKEMAKLLADYQDMFGLLHIHKVGRLNSQVPVILEGTTYSLKVICRETLVLERLNQAPVDTSGGGSSVDCSGSSSARLLDI</sequence>
<dbReference type="AlphaFoldDB" id="W1P5M8"/>
<evidence type="ECO:0000256" key="1">
    <source>
        <dbReference type="ARBA" id="ARBA00004123"/>
    </source>
</evidence>
<dbReference type="Proteomes" id="UP000017836">
    <property type="component" value="Unassembled WGS sequence"/>
</dbReference>
<protein>
    <recommendedName>
        <fullName evidence="5">Elongator complex protein 4</fullName>
    </recommendedName>
</protein>